<dbReference type="EMBL" id="CP002353">
    <property type="protein sequence ID" value="ADV62190.1"/>
    <property type="molecule type" value="Genomic_DNA"/>
</dbReference>
<protein>
    <recommendedName>
        <fullName evidence="4">Helix-turn-helix type 11 domain-containing protein</fullName>
    </recommendedName>
</protein>
<organism evidence="2 3">
    <name type="scientific">Isosphaera pallida (strain ATCC 43644 / DSM 9630 / IS1B)</name>
    <dbReference type="NCBI Taxonomy" id="575540"/>
    <lineage>
        <taxon>Bacteria</taxon>
        <taxon>Pseudomonadati</taxon>
        <taxon>Planctomycetota</taxon>
        <taxon>Planctomycetia</taxon>
        <taxon>Isosphaerales</taxon>
        <taxon>Isosphaeraceae</taxon>
        <taxon>Isosphaera</taxon>
    </lineage>
</organism>
<feature type="compositionally biased region" description="Basic and acidic residues" evidence="1">
    <location>
        <begin position="137"/>
        <end position="167"/>
    </location>
</feature>
<reference key="1">
    <citation type="submission" date="2010-11" db="EMBL/GenBank/DDBJ databases">
        <title>The complete sequence of chromosome of Isophaera pallida ATCC 43644.</title>
        <authorList>
            <consortium name="US DOE Joint Genome Institute (JGI-PGF)"/>
            <person name="Lucas S."/>
            <person name="Copeland A."/>
            <person name="Lapidus A."/>
            <person name="Bruce D."/>
            <person name="Goodwin L."/>
            <person name="Pitluck S."/>
            <person name="Kyrpides N."/>
            <person name="Mavromatis K."/>
            <person name="Pagani I."/>
            <person name="Ivanova N."/>
            <person name="Saunders E."/>
            <person name="Brettin T."/>
            <person name="Detter J.C."/>
            <person name="Han C."/>
            <person name="Tapia R."/>
            <person name="Land M."/>
            <person name="Hauser L."/>
            <person name="Markowitz V."/>
            <person name="Cheng J.-F."/>
            <person name="Hugenholtz P."/>
            <person name="Woyke T."/>
            <person name="Wu D."/>
            <person name="Eisen J.A."/>
        </authorList>
    </citation>
    <scope>NUCLEOTIDE SEQUENCE</scope>
    <source>
        <strain>ATCC 43644</strain>
    </source>
</reference>
<accession>E8QZQ4</accession>
<dbReference type="InParanoid" id="E8QZQ4"/>
<evidence type="ECO:0000313" key="3">
    <source>
        <dbReference type="Proteomes" id="UP000008631"/>
    </source>
</evidence>
<feature type="region of interest" description="Disordered" evidence="1">
    <location>
        <begin position="121"/>
        <end position="167"/>
    </location>
</feature>
<gene>
    <name evidence="2" type="ordered locus">Isop_1606</name>
</gene>
<name>E8QZQ4_ISOPI</name>
<evidence type="ECO:0000313" key="2">
    <source>
        <dbReference type="EMBL" id="ADV62190.1"/>
    </source>
</evidence>
<keyword evidence="3" id="KW-1185">Reference proteome</keyword>
<dbReference type="AlphaFoldDB" id="E8QZQ4"/>
<dbReference type="eggNOG" id="ENOG5033M84">
    <property type="taxonomic scope" value="Bacteria"/>
</dbReference>
<sequence>MARSATARRRPSVSISMNRAARLHRLVKILSREALARDEVLERLNLGLRTFYRELELLRRCGIKIRLEKRRYMLTSTPEEAEGKLPFPDPQLSFAEMNELAQGEGPAARRLAQLLREVLQMEEHPSRNRSGRPSSRSSRERSIITPKTREPQENGGERRVTMAVHVE</sequence>
<dbReference type="HOGENOM" id="CLU_1874043_0_0_0"/>
<proteinExistence type="predicted"/>
<reference evidence="2 3" key="2">
    <citation type="journal article" date="2011" name="Stand. Genomic Sci.">
        <title>Complete genome sequence of Isosphaera pallida type strain (IS1B).</title>
        <authorList>
            <consortium name="US DOE Joint Genome Institute (JGI-PGF)"/>
            <person name="Goker M."/>
            <person name="Cleland D."/>
            <person name="Saunders E."/>
            <person name="Lapidus A."/>
            <person name="Nolan M."/>
            <person name="Lucas S."/>
            <person name="Hammon N."/>
            <person name="Deshpande S."/>
            <person name="Cheng J.F."/>
            <person name="Tapia R."/>
            <person name="Han C."/>
            <person name="Goodwin L."/>
            <person name="Pitluck S."/>
            <person name="Liolios K."/>
            <person name="Pagani I."/>
            <person name="Ivanova N."/>
            <person name="Mavromatis K."/>
            <person name="Pati A."/>
            <person name="Chen A."/>
            <person name="Palaniappan K."/>
            <person name="Land M."/>
            <person name="Hauser L."/>
            <person name="Chang Y.J."/>
            <person name="Jeffries C.D."/>
            <person name="Detter J.C."/>
            <person name="Beck B."/>
            <person name="Woyke T."/>
            <person name="Bristow J."/>
            <person name="Eisen J.A."/>
            <person name="Markowitz V."/>
            <person name="Hugenholtz P."/>
            <person name="Kyrpides N.C."/>
            <person name="Klenk H.P."/>
        </authorList>
    </citation>
    <scope>NUCLEOTIDE SEQUENCE [LARGE SCALE GENOMIC DNA]</scope>
    <source>
        <strain evidence="3">ATCC 43644 / DSM 9630 / IS1B</strain>
    </source>
</reference>
<evidence type="ECO:0008006" key="4">
    <source>
        <dbReference type="Google" id="ProtNLM"/>
    </source>
</evidence>
<evidence type="ECO:0000256" key="1">
    <source>
        <dbReference type="SAM" id="MobiDB-lite"/>
    </source>
</evidence>
<dbReference type="Proteomes" id="UP000008631">
    <property type="component" value="Chromosome"/>
</dbReference>
<dbReference type="KEGG" id="ipa:Isop_1606"/>